<reference evidence="3" key="1">
    <citation type="submission" date="2018-01" db="EMBL/GenBank/DDBJ databases">
        <authorList>
            <person name="Alioto T."/>
            <person name="Alioto T."/>
        </authorList>
    </citation>
    <scope>NUCLEOTIDE SEQUENCE [LARGE SCALE GENOMIC DNA]</scope>
</reference>
<feature type="region of interest" description="Disordered" evidence="1">
    <location>
        <begin position="361"/>
        <end position="434"/>
    </location>
</feature>
<feature type="compositionally biased region" description="Polar residues" evidence="1">
    <location>
        <begin position="1896"/>
        <end position="1908"/>
    </location>
</feature>
<evidence type="ECO:0000256" key="1">
    <source>
        <dbReference type="SAM" id="MobiDB-lite"/>
    </source>
</evidence>
<proteinExistence type="predicted"/>
<dbReference type="InterPro" id="IPR051647">
    <property type="entry name" value="Mediator_comp_sub12"/>
</dbReference>
<evidence type="ECO:0000313" key="3">
    <source>
        <dbReference type="Proteomes" id="UP000268350"/>
    </source>
</evidence>
<evidence type="ECO:0000313" key="2">
    <source>
        <dbReference type="EMBL" id="SPP85168.1"/>
    </source>
</evidence>
<feature type="region of interest" description="Disordered" evidence="1">
    <location>
        <begin position="1219"/>
        <end position="1239"/>
    </location>
</feature>
<feature type="compositionally biased region" description="Low complexity" evidence="1">
    <location>
        <begin position="1525"/>
        <end position="1538"/>
    </location>
</feature>
<dbReference type="GO" id="GO:0045944">
    <property type="term" value="P:positive regulation of transcription by RNA polymerase II"/>
    <property type="evidence" value="ECO:0007669"/>
    <property type="project" value="TreeGrafter"/>
</dbReference>
<feature type="compositionally biased region" description="Gly residues" evidence="1">
    <location>
        <begin position="205"/>
        <end position="225"/>
    </location>
</feature>
<feature type="region of interest" description="Disordered" evidence="1">
    <location>
        <begin position="1255"/>
        <end position="1277"/>
    </location>
</feature>
<feature type="compositionally biased region" description="Low complexity" evidence="1">
    <location>
        <begin position="1030"/>
        <end position="1039"/>
    </location>
</feature>
<feature type="region of interest" description="Disordered" evidence="1">
    <location>
        <begin position="159"/>
        <end position="229"/>
    </location>
</feature>
<feature type="region of interest" description="Disordered" evidence="1">
    <location>
        <begin position="63"/>
        <end position="128"/>
    </location>
</feature>
<dbReference type="EMBL" id="OUUW01000009">
    <property type="protein sequence ID" value="SPP85168.1"/>
    <property type="molecule type" value="Genomic_DNA"/>
</dbReference>
<feature type="compositionally biased region" description="Low complexity" evidence="1">
    <location>
        <begin position="372"/>
        <end position="382"/>
    </location>
</feature>
<feature type="compositionally biased region" description="Low complexity" evidence="1">
    <location>
        <begin position="1081"/>
        <end position="1090"/>
    </location>
</feature>
<feature type="region of interest" description="Disordered" evidence="1">
    <location>
        <begin position="1027"/>
        <end position="1046"/>
    </location>
</feature>
<feature type="compositionally biased region" description="Polar residues" evidence="1">
    <location>
        <begin position="398"/>
        <end position="410"/>
    </location>
</feature>
<feature type="region of interest" description="Disordered" evidence="1">
    <location>
        <begin position="628"/>
        <end position="674"/>
    </location>
</feature>
<feature type="compositionally biased region" description="Polar residues" evidence="1">
    <location>
        <begin position="657"/>
        <end position="672"/>
    </location>
</feature>
<feature type="compositionally biased region" description="Polar residues" evidence="1">
    <location>
        <begin position="561"/>
        <end position="570"/>
    </location>
</feature>
<feature type="compositionally biased region" description="Acidic residues" evidence="1">
    <location>
        <begin position="1268"/>
        <end position="1277"/>
    </location>
</feature>
<feature type="compositionally biased region" description="Gly residues" evidence="1">
    <location>
        <begin position="1390"/>
        <end position="1400"/>
    </location>
</feature>
<feature type="compositionally biased region" description="Acidic residues" evidence="1">
    <location>
        <begin position="639"/>
        <end position="652"/>
    </location>
</feature>
<feature type="region of interest" description="Disordered" evidence="1">
    <location>
        <begin position="847"/>
        <end position="994"/>
    </location>
</feature>
<dbReference type="OrthoDB" id="6375147at2759"/>
<dbReference type="Proteomes" id="UP000268350">
    <property type="component" value="Unassembled WGS sequence"/>
</dbReference>
<feature type="compositionally biased region" description="Acidic residues" evidence="1">
    <location>
        <begin position="1612"/>
        <end position="1636"/>
    </location>
</feature>
<feature type="compositionally biased region" description="Basic and acidic residues" evidence="1">
    <location>
        <begin position="88"/>
        <end position="98"/>
    </location>
</feature>
<feature type="region of interest" description="Disordered" evidence="1">
    <location>
        <begin position="1879"/>
        <end position="1910"/>
    </location>
</feature>
<feature type="compositionally biased region" description="Basic and acidic residues" evidence="1">
    <location>
        <begin position="885"/>
        <end position="900"/>
    </location>
</feature>
<feature type="compositionally biased region" description="Basic and acidic residues" evidence="1">
    <location>
        <begin position="2009"/>
        <end position="2025"/>
    </location>
</feature>
<sequence length="2037" mass="225466">MEKGRHNTTPQQKEEQQTSDRTKYLSNFQLARSPSRHILPVKIGSGQSHSLCYGGTMGNGYFRTSQTSSSSRQREKRGKESYSYQHNYVDRVRIEDTNGGHQHSHSHYHNSSSSSTTNGAGVHDPRCPQGLRAAAAGWRHTHKSVSHLDLATSCHEAAGNGIGRHTQNHSHVHHSHSHSHPHHLQHAHHSHHPHAQPHWTQCRVGLGGGGGGGTTAGGGGGGPGSGQLRNARSLDYTQLEREENALDIAEFYWRFDAEAPLDHGDSYAVLPINDNFEAEAAAEEGGEPTTPVNGGTAPAATATATATLLDLLGSESCSLRRSRSLAVIREETFSDLQIGSANSSRRRSQLIPRARLVNRGFFRESPRLNAKQQQQQQTTSSTIEQPLETPPADDTQSHRSSNNSGTCDSHQQQQKQQQQQQKQQQNTKRGHLARGESRDFDLYYDNLKRLDALALGLSEQLHPWHNDKSDLESLNSDYFKNSLHQNHLEQQQQQQQQQQQGPSSLEFEALEQAAVNLLKERPRIYQSRRQQQHQHQRNHHHHQCHLQRHLQQDTGAESCPEHSQSSIFPETTTSNSDDQTDSPSLSEQEYDLTHIEEIYQQQGGVNGGTGTGSNGGVEESYEIISLTTTARTTRFGESSDQEEYQEGDDTAAEESRSSLTPTSGQIPASDSDCTLKRGLHGDQLIAYDSVYLSSEDSSDCTLIGESCESFEQRTFTSCGESGELETRSLLHISIEDTVYEPQAKQHKKGATEEQQPLLTTAKVEAQIFTQVLKVEHTPQNKPKILAVVEKRKLKQEEAQVKQQQPQTDSFVVVSNLQENQYHSLPDVNIGVSLKVCESIDKELRSSYNLQRQQQRRDSKRGGQVVTRAETYDSIRRFGRAHQKARQKEHQEREREREREAAAAAAAGGGGAPAGEKEKQQQETQRQEKVTKITKEIVAPEEPQRQEELEEEEPPLPPPPPPLTEEEKQQQEEEEEEPQEEPELVSIVHVEKPKEAPVIEVANFSQLIERRAQEIRERKDHDQNVSFTGIQEQQQQQQQQKEAEQEEETLFHIIVTDAQNNIIQKEAIHEEHSSQRPRNVRRSQSSSSGSKPPERRVLHSGGAPIYKARPIKVLAAGHSESTFGRGKMSRPQILHVVDGGATEGSLRRRSSARSIASTVSSGGAGGGGGAVATEYLQKVDAVRCYWQKLAGNEPETDKGVEEPPQEQGVHFQLGGKTTALQQQQLHQQQPQPQPHSNDFCSMMPPPSIEIVELGEGSQKATIVSAGPDPDADEDEDQDGAQFDHIRYKVLKSQQLIRSNILHHSTRNKKEAQFDGLIQYLQDYSFQELLSNNNVVIVEPVRTKIERPLQVGGNKTGVAAAAAAAAGPPKPPRVIHASGSQPRRNTLRQRQMGGGGGGGGGAAARRHFFYQPVRVNRELYEDELPDPDTVRNVRRFFEQNVMPSPGQGLLVRSQQKFGGSACQLSPKAARRAQGSSYRYLTIDTSYGGGDSSSSGVEQPKGMDLLAEEEHEQQQHKHSKLGGHWDTGSLSSGISSGDLSSPCGDCHPQESSPVMACKDVHVQDVVRRHNSNAANAKARAKFASRRTWCMGGAGAASDSLYRQIYEQNLGHAEDCPEDEQQEEEDHYDEEEDEQQSEEQDMCENYYVSNDILAKIRECGSTVTYYGGRVLDNATSKMPLPQAGAAAAAAAQQMNGTRSRIRQIEACNVCLPSDRCEHRLQTKQSLEEQEQQSQDSYQGIKFKLVKSNSCSSRLELAGADMEVTADSEVVRKMVHHFEATATDPVTINSQSHSQSQLTEAAAPPRRLPVTVNNHINVQAQRSEILNGGGSHAAENEISHPTYESQAMNIRLDVPRGSSNGNASNVSKVCRNKNVDLAYTLVKQPTAGGGTPQGRAGATHEGNQWLPQGQKMPQTEEVAVSKVGSKQQTTTTTTAAAINGSGRPQMIVPVEIHQQIQQVAGPAAAPERRLSNASSSAASVVDKTVVRHYVANDRSIYERRKYDEIEFEEFEVYDPSKEVEQPQEQDKPPTDAELYDSLDDKM</sequence>
<dbReference type="STRING" id="7266.A0A3B0KMY4"/>
<accession>A0A3B0KMY4</accession>
<organism evidence="2 3">
    <name type="scientific">Drosophila guanche</name>
    <name type="common">Fruit fly</name>
    <dbReference type="NCBI Taxonomy" id="7266"/>
    <lineage>
        <taxon>Eukaryota</taxon>
        <taxon>Metazoa</taxon>
        <taxon>Ecdysozoa</taxon>
        <taxon>Arthropoda</taxon>
        <taxon>Hexapoda</taxon>
        <taxon>Insecta</taxon>
        <taxon>Pterygota</taxon>
        <taxon>Neoptera</taxon>
        <taxon>Endopterygota</taxon>
        <taxon>Diptera</taxon>
        <taxon>Brachycera</taxon>
        <taxon>Muscomorpha</taxon>
        <taxon>Ephydroidea</taxon>
        <taxon>Drosophilidae</taxon>
        <taxon>Drosophila</taxon>
        <taxon>Sophophora</taxon>
    </lineage>
</organism>
<feature type="compositionally biased region" description="Low complexity" evidence="1">
    <location>
        <begin position="411"/>
        <end position="425"/>
    </location>
</feature>
<feature type="compositionally biased region" description="Basic and acidic residues" evidence="1">
    <location>
        <begin position="12"/>
        <end position="23"/>
    </location>
</feature>
<feature type="compositionally biased region" description="Basic and acidic residues" evidence="1">
    <location>
        <begin position="914"/>
        <end position="934"/>
    </location>
</feature>
<dbReference type="PANTHER" id="PTHR46007">
    <property type="entry name" value="MEDIATOR OF RNA POLYMERASE II TRANSCRIPTION SUBUNIT 12"/>
    <property type="match status" value="1"/>
</dbReference>
<feature type="region of interest" description="Disordered" evidence="1">
    <location>
        <begin position="1609"/>
        <end position="1636"/>
    </location>
</feature>
<keyword evidence="3" id="KW-1185">Reference proteome</keyword>
<feature type="compositionally biased region" description="Basic residues" evidence="1">
    <location>
        <begin position="530"/>
        <end position="548"/>
    </location>
</feature>
<feature type="region of interest" description="Disordered" evidence="1">
    <location>
        <begin position="1067"/>
        <end position="1102"/>
    </location>
</feature>
<name>A0A3B0KMY4_DROGU</name>
<feature type="compositionally biased region" description="Polar residues" evidence="1">
    <location>
        <begin position="628"/>
        <end position="638"/>
    </location>
</feature>
<dbReference type="GO" id="GO:0003713">
    <property type="term" value="F:transcription coactivator activity"/>
    <property type="evidence" value="ECO:0007669"/>
    <property type="project" value="TreeGrafter"/>
</dbReference>
<dbReference type="OMA" id="GSGWRQK"/>
<feature type="region of interest" description="Disordered" evidence="1">
    <location>
        <begin position="1360"/>
        <end position="1401"/>
    </location>
</feature>
<feature type="region of interest" description="Disordered" evidence="1">
    <location>
        <begin position="1505"/>
        <end position="1547"/>
    </location>
</feature>
<feature type="compositionally biased region" description="Low complexity" evidence="1">
    <location>
        <begin position="571"/>
        <end position="584"/>
    </location>
</feature>
<evidence type="ECO:0008006" key="4">
    <source>
        <dbReference type="Google" id="ProtNLM"/>
    </source>
</evidence>
<feature type="compositionally biased region" description="Acidic residues" evidence="1">
    <location>
        <begin position="971"/>
        <end position="982"/>
    </location>
</feature>
<feature type="compositionally biased region" description="Basic residues" evidence="1">
    <location>
        <begin position="166"/>
        <end position="195"/>
    </location>
</feature>
<feature type="region of interest" description="Disordered" evidence="1">
    <location>
        <begin position="2008"/>
        <end position="2037"/>
    </location>
</feature>
<feature type="compositionally biased region" description="Low complexity" evidence="1">
    <location>
        <begin position="1219"/>
        <end position="1229"/>
    </location>
</feature>
<gene>
    <name evidence="2" type="ORF">DGUA_6G015060</name>
</gene>
<feature type="region of interest" description="Disordered" evidence="1">
    <location>
        <begin position="1"/>
        <end position="23"/>
    </location>
</feature>
<feature type="region of interest" description="Disordered" evidence="1">
    <location>
        <begin position="526"/>
        <end position="587"/>
    </location>
</feature>
<protein>
    <recommendedName>
        <fullName evidence="4">Protein javelin</fullName>
    </recommendedName>
</protein>
<dbReference type="PANTHER" id="PTHR46007:SF8">
    <property type="entry name" value="C2H2-TYPE DOMAIN-CONTAINING PROTEIN"/>
    <property type="match status" value="1"/>
</dbReference>
<dbReference type="GO" id="GO:0016592">
    <property type="term" value="C:mediator complex"/>
    <property type="evidence" value="ECO:0007669"/>
    <property type="project" value="TreeGrafter"/>
</dbReference>
<feature type="compositionally biased region" description="Acidic residues" evidence="1">
    <location>
        <begin position="2028"/>
        <end position="2037"/>
    </location>
</feature>